<organism evidence="3 4">
    <name type="scientific">Sphaerisporangium rubeum</name>
    <dbReference type="NCBI Taxonomy" id="321317"/>
    <lineage>
        <taxon>Bacteria</taxon>
        <taxon>Bacillati</taxon>
        <taxon>Actinomycetota</taxon>
        <taxon>Actinomycetes</taxon>
        <taxon>Streptosporangiales</taxon>
        <taxon>Streptosporangiaceae</taxon>
        <taxon>Sphaerisporangium</taxon>
    </lineage>
</organism>
<proteinExistence type="predicted"/>
<name>A0A7X0M7G5_9ACTN</name>
<gene>
    <name evidence="3" type="ORF">BJ992_003703</name>
</gene>
<dbReference type="InterPro" id="IPR050904">
    <property type="entry name" value="Adhesion/Biosynth-related"/>
</dbReference>
<feature type="region of interest" description="Disordered" evidence="1">
    <location>
        <begin position="1"/>
        <end position="72"/>
    </location>
</feature>
<dbReference type="PANTHER" id="PTHR10900:SF77">
    <property type="entry name" value="FI19380P1"/>
    <property type="match status" value="1"/>
</dbReference>
<evidence type="ECO:0000313" key="4">
    <source>
        <dbReference type="Proteomes" id="UP000555564"/>
    </source>
</evidence>
<dbReference type="InterPro" id="IPR036378">
    <property type="entry name" value="FAS1_dom_sf"/>
</dbReference>
<dbReference type="Pfam" id="PF02469">
    <property type="entry name" value="Fasciclin"/>
    <property type="match status" value="1"/>
</dbReference>
<dbReference type="Proteomes" id="UP000555564">
    <property type="component" value="Unassembled WGS sequence"/>
</dbReference>
<evidence type="ECO:0000256" key="1">
    <source>
        <dbReference type="SAM" id="MobiDB-lite"/>
    </source>
</evidence>
<feature type="compositionally biased region" description="Low complexity" evidence="1">
    <location>
        <begin position="54"/>
        <end position="65"/>
    </location>
</feature>
<dbReference type="RefSeq" id="WP_184982640.1">
    <property type="nucleotide sequence ID" value="NZ_BAAALO010000011.1"/>
</dbReference>
<dbReference type="InterPro" id="IPR000782">
    <property type="entry name" value="FAS1_domain"/>
</dbReference>
<feature type="compositionally biased region" description="Gly residues" evidence="1">
    <location>
        <begin position="1"/>
        <end position="11"/>
    </location>
</feature>
<keyword evidence="4" id="KW-1185">Reference proteome</keyword>
<feature type="compositionally biased region" description="Polar residues" evidence="1">
    <location>
        <begin position="24"/>
        <end position="42"/>
    </location>
</feature>
<protein>
    <submittedName>
        <fullName evidence="3">Putative surface protein with fasciclin (FAS1) repeats</fullName>
    </submittedName>
</protein>
<dbReference type="PROSITE" id="PS50213">
    <property type="entry name" value="FAS1"/>
    <property type="match status" value="1"/>
</dbReference>
<evidence type="ECO:0000313" key="3">
    <source>
        <dbReference type="EMBL" id="MBB6474272.1"/>
    </source>
</evidence>
<sequence>MHVATAGGGTGTLTPGAAGVRVQPTESPGESPASTPTESGTASPGAAPVGPGCGSLPQSGPGSPSDLAGQPVGTALSQVPQLSTLARAVDKADLKDTLDSTEDITVFAPVDKAFEKIPKETIDRVLKDKQTLQELLKYHIVKKRLSPADLANGNFTSVQGGKIITSGSGQDFKVNDAKVLCGNIQTKNATVYMIDSVLKPSG</sequence>
<reference evidence="3 4" key="1">
    <citation type="submission" date="2020-08" db="EMBL/GenBank/DDBJ databases">
        <title>Sequencing the genomes of 1000 actinobacteria strains.</title>
        <authorList>
            <person name="Klenk H.-P."/>
        </authorList>
    </citation>
    <scope>NUCLEOTIDE SEQUENCE [LARGE SCALE GENOMIC DNA]</scope>
    <source>
        <strain evidence="3 4">DSM 44936</strain>
    </source>
</reference>
<dbReference type="EMBL" id="JACHIU010000001">
    <property type="protein sequence ID" value="MBB6474272.1"/>
    <property type="molecule type" value="Genomic_DNA"/>
</dbReference>
<comment type="caution">
    <text evidence="3">The sequence shown here is derived from an EMBL/GenBank/DDBJ whole genome shotgun (WGS) entry which is preliminary data.</text>
</comment>
<dbReference type="SMART" id="SM00554">
    <property type="entry name" value="FAS1"/>
    <property type="match status" value="1"/>
</dbReference>
<accession>A0A7X0M7G5</accession>
<dbReference type="AlphaFoldDB" id="A0A7X0M7G5"/>
<dbReference type="SUPFAM" id="SSF82153">
    <property type="entry name" value="FAS1 domain"/>
    <property type="match status" value="1"/>
</dbReference>
<feature type="domain" description="FAS1" evidence="2">
    <location>
        <begin position="69"/>
        <end position="198"/>
    </location>
</feature>
<dbReference type="FunFam" id="2.30.180.10:FF:000032">
    <property type="entry name" value="Fasciclin domain-containing protein, putative"/>
    <property type="match status" value="1"/>
</dbReference>
<evidence type="ECO:0000259" key="2">
    <source>
        <dbReference type="PROSITE" id="PS50213"/>
    </source>
</evidence>
<dbReference type="Gene3D" id="2.30.180.10">
    <property type="entry name" value="FAS1 domain"/>
    <property type="match status" value="1"/>
</dbReference>
<dbReference type="PANTHER" id="PTHR10900">
    <property type="entry name" value="PERIOSTIN-RELATED"/>
    <property type="match status" value="1"/>
</dbReference>